<gene>
    <name evidence="1" type="ORF">AB852_25495</name>
</gene>
<evidence type="ECO:0000313" key="2">
    <source>
        <dbReference type="Proteomes" id="UP000186455"/>
    </source>
</evidence>
<dbReference type="Proteomes" id="UP000186455">
    <property type="component" value="Unassembled WGS sequence"/>
</dbReference>
<keyword evidence="2" id="KW-1185">Reference proteome</keyword>
<accession>A0A1Q4V3F9</accession>
<name>A0A1Q4V3F9_9ACTN</name>
<proteinExistence type="predicted"/>
<protein>
    <recommendedName>
        <fullName evidence="3">DUF4440 domain-containing protein</fullName>
    </recommendedName>
</protein>
<evidence type="ECO:0008006" key="3">
    <source>
        <dbReference type="Google" id="ProtNLM"/>
    </source>
</evidence>
<evidence type="ECO:0000313" key="1">
    <source>
        <dbReference type="EMBL" id="OKH92279.1"/>
    </source>
</evidence>
<sequence>MSAAAIVLAAVPATLVVQDRLDAAERDSLERAAQRIFQRDADLSTASWRSHPAPAGRDWGGAAAEARVDQVEKRGERAKVWVQQLTTPYTTTPTGTKPEATVPYVSSHLFVFERTGEDWRLAEDLTRSDQPE</sequence>
<organism evidence="1 2">
    <name type="scientific">Streptomyces uncialis</name>
    <dbReference type="NCBI Taxonomy" id="1048205"/>
    <lineage>
        <taxon>Bacteria</taxon>
        <taxon>Bacillati</taxon>
        <taxon>Actinomycetota</taxon>
        <taxon>Actinomycetes</taxon>
        <taxon>Kitasatosporales</taxon>
        <taxon>Streptomycetaceae</taxon>
        <taxon>Streptomyces</taxon>
    </lineage>
</organism>
<reference evidence="1 2" key="1">
    <citation type="submission" date="2015-06" db="EMBL/GenBank/DDBJ databases">
        <title>Cloning and characterization of the uncialamcin biosynthetic gene cluster.</title>
        <authorList>
            <person name="Yan X."/>
            <person name="Huang T."/>
            <person name="Ge H."/>
            <person name="Shen B."/>
        </authorList>
    </citation>
    <scope>NUCLEOTIDE SEQUENCE [LARGE SCALE GENOMIC DNA]</scope>
    <source>
        <strain evidence="1 2">DCA2648</strain>
    </source>
</reference>
<dbReference type="AlphaFoldDB" id="A0A1Q4V3F9"/>
<comment type="caution">
    <text evidence="1">The sequence shown here is derived from an EMBL/GenBank/DDBJ whole genome shotgun (WGS) entry which is preliminary data.</text>
</comment>
<dbReference type="EMBL" id="LFBV01000007">
    <property type="protein sequence ID" value="OKH92279.1"/>
    <property type="molecule type" value="Genomic_DNA"/>
</dbReference>